<evidence type="ECO:0000313" key="11">
    <source>
        <dbReference type="EMBL" id="PWJ13430.1"/>
    </source>
</evidence>
<protein>
    <recommendedName>
        <fullName evidence="9">Protein-export membrane protein SecF</fullName>
    </recommendedName>
</protein>
<keyword evidence="8 9" id="KW-0472">Membrane</keyword>
<gene>
    <name evidence="9" type="primary">secF</name>
    <name evidence="11" type="ORF">IE37_01234</name>
</gene>
<dbReference type="Pfam" id="PF07549">
    <property type="entry name" value="Sec_GG"/>
    <property type="match status" value="1"/>
</dbReference>
<evidence type="ECO:0000256" key="1">
    <source>
        <dbReference type="ARBA" id="ARBA00004651"/>
    </source>
</evidence>
<dbReference type="RefSeq" id="WP_109726061.1">
    <property type="nucleotide sequence ID" value="NZ_CAMOTJ010000001.1"/>
</dbReference>
<comment type="function">
    <text evidence="9">Part of the Sec protein translocase complex. Interacts with the SecYEG preprotein conducting channel. SecDF uses the proton motive force (PMF) to complete protein translocation after the ATP-dependent function of SecA.</text>
</comment>
<dbReference type="EMBL" id="QGDI01000004">
    <property type="protein sequence ID" value="PWJ13430.1"/>
    <property type="molecule type" value="Genomic_DNA"/>
</dbReference>
<feature type="transmembrane region" description="Helical" evidence="9">
    <location>
        <begin position="146"/>
        <end position="167"/>
    </location>
</feature>
<dbReference type="InterPro" id="IPR022813">
    <property type="entry name" value="SecD/SecF_arch_bac"/>
</dbReference>
<dbReference type="GO" id="GO:0006605">
    <property type="term" value="P:protein targeting"/>
    <property type="evidence" value="ECO:0007669"/>
    <property type="project" value="UniProtKB-UniRule"/>
</dbReference>
<comment type="caution">
    <text evidence="11">The sequence shown here is derived from an EMBL/GenBank/DDBJ whole genome shotgun (WGS) entry which is preliminary data.</text>
</comment>
<dbReference type="GO" id="GO:0065002">
    <property type="term" value="P:intracellular protein transmembrane transport"/>
    <property type="evidence" value="ECO:0007669"/>
    <property type="project" value="UniProtKB-UniRule"/>
</dbReference>
<dbReference type="InterPro" id="IPR005665">
    <property type="entry name" value="SecF_bac"/>
</dbReference>
<keyword evidence="7 9" id="KW-0811">Translocation</keyword>
<dbReference type="InterPro" id="IPR048634">
    <property type="entry name" value="SecD_SecF_C"/>
</dbReference>
<evidence type="ECO:0000256" key="5">
    <source>
        <dbReference type="ARBA" id="ARBA00022927"/>
    </source>
</evidence>
<evidence type="ECO:0000256" key="4">
    <source>
        <dbReference type="ARBA" id="ARBA00022692"/>
    </source>
</evidence>
<keyword evidence="5 9" id="KW-0653">Protein transport</keyword>
<dbReference type="SUPFAM" id="SSF82866">
    <property type="entry name" value="Multidrug efflux transporter AcrB transmembrane domain"/>
    <property type="match status" value="1"/>
</dbReference>
<name>A0A315Y0S1_RUMFL</name>
<accession>A0A315Y0S1</accession>
<comment type="similarity">
    <text evidence="9">Belongs to the SecD/SecF family. SecF subfamily.</text>
</comment>
<dbReference type="PANTHER" id="PTHR30081:SF8">
    <property type="entry name" value="PROTEIN TRANSLOCASE SUBUNIT SECF"/>
    <property type="match status" value="1"/>
</dbReference>
<dbReference type="Pfam" id="PF02355">
    <property type="entry name" value="SecD_SecF_C"/>
    <property type="match status" value="1"/>
</dbReference>
<dbReference type="InterPro" id="IPR022645">
    <property type="entry name" value="SecD/SecF_bac"/>
</dbReference>
<feature type="transmembrane region" description="Helical" evidence="9">
    <location>
        <begin position="285"/>
        <end position="311"/>
    </location>
</feature>
<dbReference type="OrthoDB" id="9805019at2"/>
<keyword evidence="4 9" id="KW-0812">Transmembrane</keyword>
<feature type="transmembrane region" description="Helical" evidence="9">
    <location>
        <begin position="261"/>
        <end position="279"/>
    </location>
</feature>
<dbReference type="Proteomes" id="UP000245720">
    <property type="component" value="Unassembled WGS sequence"/>
</dbReference>
<dbReference type="PRINTS" id="PR01755">
    <property type="entry name" value="SECFTRNLCASE"/>
</dbReference>
<dbReference type="HAMAP" id="MF_01464_B">
    <property type="entry name" value="SecF_B"/>
    <property type="match status" value="1"/>
</dbReference>
<evidence type="ECO:0000256" key="7">
    <source>
        <dbReference type="ARBA" id="ARBA00023010"/>
    </source>
</evidence>
<reference evidence="11 12" key="1">
    <citation type="submission" date="2018-05" db="EMBL/GenBank/DDBJ databases">
        <title>The Hungate 1000. A catalogue of reference genomes from the rumen microbiome.</title>
        <authorList>
            <person name="Kelly W."/>
        </authorList>
    </citation>
    <scope>NUCLEOTIDE SEQUENCE [LARGE SCALE GENOMIC DNA]</scope>
    <source>
        <strain evidence="11 12">SAb67</strain>
    </source>
</reference>
<dbReference type="Gene3D" id="1.20.1640.10">
    <property type="entry name" value="Multidrug efflux transporter AcrB transmembrane domain"/>
    <property type="match status" value="1"/>
</dbReference>
<sequence length="326" mass="35648">MSKKNTQKENVTLPKKVYNFCSKKRLILGVVIAVLVVFIAGAVIRGIHLAIEFKGGTLITYTYQGEINTNDVASNVKDIVGSSVIVRKGESLDSGGKQITISFTSEEGLTADKQTELTSTLREKFPDNALEIYDSNDVSPTSGHEFLLKCLIAVLFAALIVIIYIAIRFRNIGGWSAGVCSIFALCLDILVAFTTTVVCGFSIDSNIVAVFLTILGYSINNTIVIYDRVRENRKLMPKASLNELINVSCTQSLTRSIRTSVTTIGTMLIVTIVVLVTGYDSLLSFSVPLMMGLISGTFSSLFVAPVTWSWWKNKKAKKEKEAKSSK</sequence>
<evidence type="ECO:0000259" key="10">
    <source>
        <dbReference type="Pfam" id="PF02355"/>
    </source>
</evidence>
<keyword evidence="6 9" id="KW-1133">Transmembrane helix</keyword>
<evidence type="ECO:0000256" key="6">
    <source>
        <dbReference type="ARBA" id="ARBA00022989"/>
    </source>
</evidence>
<proteinExistence type="inferred from homology"/>
<dbReference type="GO" id="GO:0015450">
    <property type="term" value="F:protein-transporting ATPase activity"/>
    <property type="evidence" value="ECO:0007669"/>
    <property type="project" value="InterPro"/>
</dbReference>
<evidence type="ECO:0000256" key="3">
    <source>
        <dbReference type="ARBA" id="ARBA00022475"/>
    </source>
</evidence>
<dbReference type="PANTHER" id="PTHR30081">
    <property type="entry name" value="PROTEIN-EXPORT MEMBRANE PROTEIN SEC"/>
    <property type="match status" value="1"/>
</dbReference>
<feature type="transmembrane region" description="Helical" evidence="9">
    <location>
        <begin position="26"/>
        <end position="51"/>
    </location>
</feature>
<evidence type="ECO:0000256" key="9">
    <source>
        <dbReference type="HAMAP-Rule" id="MF_01464"/>
    </source>
</evidence>
<feature type="domain" description="Protein export membrane protein SecD/SecF C-terminal" evidence="10">
    <location>
        <begin position="129"/>
        <end position="313"/>
    </location>
</feature>
<comment type="subunit">
    <text evidence="9">Forms a complex with SecD. Part of the essential Sec protein translocation apparatus which comprises SecA, SecYEG and auxiliary proteins SecDF. Other proteins may also be involved.</text>
</comment>
<dbReference type="AlphaFoldDB" id="A0A315Y0S1"/>
<dbReference type="GO" id="GO:0005886">
    <property type="term" value="C:plasma membrane"/>
    <property type="evidence" value="ECO:0007669"/>
    <property type="project" value="UniProtKB-SubCell"/>
</dbReference>
<dbReference type="GO" id="GO:0043952">
    <property type="term" value="P:protein transport by the Sec complex"/>
    <property type="evidence" value="ECO:0007669"/>
    <property type="project" value="UniProtKB-UniRule"/>
</dbReference>
<keyword evidence="2 9" id="KW-0813">Transport</keyword>
<feature type="transmembrane region" description="Helical" evidence="9">
    <location>
        <begin position="179"/>
        <end position="203"/>
    </location>
</feature>
<keyword evidence="3 9" id="KW-1003">Cell membrane</keyword>
<comment type="subcellular location">
    <subcellularLocation>
        <location evidence="1 9">Cell membrane</location>
        <topology evidence="1 9">Multi-pass membrane protein</topology>
    </subcellularLocation>
</comment>
<dbReference type="STRING" id="1265.SAMN02910280_1574"/>
<evidence type="ECO:0000256" key="2">
    <source>
        <dbReference type="ARBA" id="ARBA00022448"/>
    </source>
</evidence>
<dbReference type="InterPro" id="IPR022646">
    <property type="entry name" value="SecD/SecF_CS"/>
</dbReference>
<evidence type="ECO:0000256" key="8">
    <source>
        <dbReference type="ARBA" id="ARBA00023136"/>
    </source>
</evidence>
<evidence type="ECO:0000313" key="12">
    <source>
        <dbReference type="Proteomes" id="UP000245720"/>
    </source>
</evidence>
<organism evidence="11 12">
    <name type="scientific">Ruminococcus flavefaciens</name>
    <dbReference type="NCBI Taxonomy" id="1265"/>
    <lineage>
        <taxon>Bacteria</taxon>
        <taxon>Bacillati</taxon>
        <taxon>Bacillota</taxon>
        <taxon>Clostridia</taxon>
        <taxon>Eubacteriales</taxon>
        <taxon>Oscillospiraceae</taxon>
        <taxon>Ruminococcus</taxon>
    </lineage>
</organism>
<dbReference type="NCBIfam" id="TIGR00966">
    <property type="entry name" value="transloc_SecF"/>
    <property type="match status" value="1"/>
</dbReference>
<feature type="transmembrane region" description="Helical" evidence="9">
    <location>
        <begin position="209"/>
        <end position="226"/>
    </location>
</feature>